<feature type="coiled-coil region" evidence="1">
    <location>
        <begin position="59"/>
        <end position="89"/>
    </location>
</feature>
<evidence type="ECO:0000256" key="1">
    <source>
        <dbReference type="SAM" id="Coils"/>
    </source>
</evidence>
<name>A0A9J6B021_SOLCO</name>
<dbReference type="OrthoDB" id="498125at2759"/>
<evidence type="ECO:0000313" key="2">
    <source>
        <dbReference type="EMBL" id="KAG5630157.1"/>
    </source>
</evidence>
<evidence type="ECO:0000313" key="3">
    <source>
        <dbReference type="Proteomes" id="UP000824120"/>
    </source>
</evidence>
<organism evidence="2 3">
    <name type="scientific">Solanum commersonii</name>
    <name type="common">Commerson's wild potato</name>
    <name type="synonym">Commerson's nightshade</name>
    <dbReference type="NCBI Taxonomy" id="4109"/>
    <lineage>
        <taxon>Eukaryota</taxon>
        <taxon>Viridiplantae</taxon>
        <taxon>Streptophyta</taxon>
        <taxon>Embryophyta</taxon>
        <taxon>Tracheophyta</taxon>
        <taxon>Spermatophyta</taxon>
        <taxon>Magnoliopsida</taxon>
        <taxon>eudicotyledons</taxon>
        <taxon>Gunneridae</taxon>
        <taxon>Pentapetalae</taxon>
        <taxon>asterids</taxon>
        <taxon>lamiids</taxon>
        <taxon>Solanales</taxon>
        <taxon>Solanaceae</taxon>
        <taxon>Solanoideae</taxon>
        <taxon>Solaneae</taxon>
        <taxon>Solanum</taxon>
    </lineage>
</organism>
<sequence length="331" mass="37974">MGPSSSRPKGISIKTPLVAKPFTENINTSLGNIEEEKYFSNFSYMDKRREVANTRNSDKQIQKREAKNMVEVVKNLENSNSDFNRAEEEEENGERIGKTLQNQIVTLEEPTPIQSDSSECINKVGSNAMICVQENIIKLSKQFGAMFDGLEKDAKELFKSLTKEWGVPLLGYNDNQLVPKKVRNLIFNVKYKDEEPRSELRKGRRLSIDKKKLVKQLVHQWGANIYVLIETKLEGDVKNLLKELWVNRWVGEEHLEARGSSGGILIMWDKMQWEGELVEVTGQLITLYVDCNAVNRRELWSALEVSRNICEGLWVVCGDFNVTRFVAKRTN</sequence>
<dbReference type="Proteomes" id="UP000824120">
    <property type="component" value="Chromosome 1"/>
</dbReference>
<dbReference type="SUPFAM" id="SSF56219">
    <property type="entry name" value="DNase I-like"/>
    <property type="match status" value="1"/>
</dbReference>
<proteinExistence type="predicted"/>
<dbReference type="AlphaFoldDB" id="A0A9J6B021"/>
<keyword evidence="3" id="KW-1185">Reference proteome</keyword>
<protein>
    <submittedName>
        <fullName evidence="2">Uncharacterized protein</fullName>
    </submittedName>
</protein>
<keyword evidence="1" id="KW-0175">Coiled coil</keyword>
<dbReference type="Gene3D" id="3.60.10.10">
    <property type="entry name" value="Endonuclease/exonuclease/phosphatase"/>
    <property type="match status" value="1"/>
</dbReference>
<dbReference type="InterPro" id="IPR036691">
    <property type="entry name" value="Endo/exonu/phosph_ase_sf"/>
</dbReference>
<comment type="caution">
    <text evidence="2">The sequence shown here is derived from an EMBL/GenBank/DDBJ whole genome shotgun (WGS) entry which is preliminary data.</text>
</comment>
<reference evidence="2 3" key="1">
    <citation type="submission" date="2020-09" db="EMBL/GenBank/DDBJ databases">
        <title>De no assembly of potato wild relative species, Solanum commersonii.</title>
        <authorList>
            <person name="Cho K."/>
        </authorList>
    </citation>
    <scope>NUCLEOTIDE SEQUENCE [LARGE SCALE GENOMIC DNA]</scope>
    <source>
        <strain evidence="2">LZ3.2</strain>
        <tissue evidence="2">Leaf</tissue>
    </source>
</reference>
<dbReference type="EMBL" id="JACXVP010000001">
    <property type="protein sequence ID" value="KAG5630157.1"/>
    <property type="molecule type" value="Genomic_DNA"/>
</dbReference>
<gene>
    <name evidence="2" type="ORF">H5410_001874</name>
</gene>
<accession>A0A9J6B021</accession>